<sequence>MWAELRAHGPLGPMHPADAEDVAAVARETMRRAARHVDRIAEALPSLGISGRPGLPPRRRPDAVERAEVDALAAEIGGLPAALEACLREIGHTWFAGDYSALRIGCPHGAPVQGGPPGPAYPDPLCLPDAARLRWEWDLRTADPERRAEEQGFVFDFAPDEYHKAGVSGAAHTIVLPDRRADPVLRGVAGRPGVTLVEYLRASVAWGGFPGWEFGAEPVPDALRALRAVPDF</sequence>
<dbReference type="Proteomes" id="UP000253318">
    <property type="component" value="Unassembled WGS sequence"/>
</dbReference>
<keyword evidence="2" id="KW-1185">Reference proteome</keyword>
<protein>
    <submittedName>
        <fullName evidence="1">Uncharacterized protein</fullName>
    </submittedName>
</protein>
<comment type="caution">
    <text evidence="1">The sequence shown here is derived from an EMBL/GenBank/DDBJ whole genome shotgun (WGS) entry which is preliminary data.</text>
</comment>
<name>A0A368T1E6_9ACTN</name>
<accession>A0A368T1E6</accession>
<proteinExistence type="predicted"/>
<evidence type="ECO:0000313" key="1">
    <source>
        <dbReference type="EMBL" id="RCV54009.1"/>
    </source>
</evidence>
<dbReference type="AlphaFoldDB" id="A0A368T1E6"/>
<organism evidence="1 2">
    <name type="scientific">Marinitenerispora sediminis</name>
    <dbReference type="NCBI Taxonomy" id="1931232"/>
    <lineage>
        <taxon>Bacteria</taxon>
        <taxon>Bacillati</taxon>
        <taxon>Actinomycetota</taxon>
        <taxon>Actinomycetes</taxon>
        <taxon>Streptosporangiales</taxon>
        <taxon>Nocardiopsidaceae</taxon>
        <taxon>Marinitenerispora</taxon>
    </lineage>
</organism>
<dbReference type="EMBL" id="QEIN01000177">
    <property type="protein sequence ID" value="RCV54009.1"/>
    <property type="molecule type" value="Genomic_DNA"/>
</dbReference>
<gene>
    <name evidence="1" type="ORF">DEF24_19800</name>
</gene>
<reference evidence="1 2" key="1">
    <citation type="submission" date="2018-04" db="EMBL/GenBank/DDBJ databases">
        <title>Novel actinobacteria from marine sediment.</title>
        <authorList>
            <person name="Ng Z.Y."/>
            <person name="Tan G.Y.A."/>
        </authorList>
    </citation>
    <scope>NUCLEOTIDE SEQUENCE [LARGE SCALE GENOMIC DNA]</scope>
    <source>
        <strain evidence="1 2">TPS81</strain>
    </source>
</reference>
<evidence type="ECO:0000313" key="2">
    <source>
        <dbReference type="Proteomes" id="UP000253318"/>
    </source>
</evidence>